<dbReference type="KEGG" id="shs:STEHIDRAFT_163959"/>
<reference evidence="3" key="1">
    <citation type="journal article" date="2012" name="Science">
        <title>The Paleozoic origin of enzymatic lignin decomposition reconstructed from 31 fungal genomes.</title>
        <authorList>
            <person name="Floudas D."/>
            <person name="Binder M."/>
            <person name="Riley R."/>
            <person name="Barry K."/>
            <person name="Blanchette R.A."/>
            <person name="Henrissat B."/>
            <person name="Martinez A.T."/>
            <person name="Otillar R."/>
            <person name="Spatafora J.W."/>
            <person name="Yadav J.S."/>
            <person name="Aerts A."/>
            <person name="Benoit I."/>
            <person name="Boyd A."/>
            <person name="Carlson A."/>
            <person name="Copeland A."/>
            <person name="Coutinho P.M."/>
            <person name="de Vries R.P."/>
            <person name="Ferreira P."/>
            <person name="Findley K."/>
            <person name="Foster B."/>
            <person name="Gaskell J."/>
            <person name="Glotzer D."/>
            <person name="Gorecki P."/>
            <person name="Heitman J."/>
            <person name="Hesse C."/>
            <person name="Hori C."/>
            <person name="Igarashi K."/>
            <person name="Jurgens J.A."/>
            <person name="Kallen N."/>
            <person name="Kersten P."/>
            <person name="Kohler A."/>
            <person name="Kuees U."/>
            <person name="Kumar T.K.A."/>
            <person name="Kuo A."/>
            <person name="LaButti K."/>
            <person name="Larrondo L.F."/>
            <person name="Lindquist E."/>
            <person name="Ling A."/>
            <person name="Lombard V."/>
            <person name="Lucas S."/>
            <person name="Lundell T."/>
            <person name="Martin R."/>
            <person name="McLaughlin D.J."/>
            <person name="Morgenstern I."/>
            <person name="Morin E."/>
            <person name="Murat C."/>
            <person name="Nagy L.G."/>
            <person name="Nolan M."/>
            <person name="Ohm R.A."/>
            <person name="Patyshakuliyeva A."/>
            <person name="Rokas A."/>
            <person name="Ruiz-Duenas F.J."/>
            <person name="Sabat G."/>
            <person name="Salamov A."/>
            <person name="Samejima M."/>
            <person name="Schmutz J."/>
            <person name="Slot J.C."/>
            <person name="St John F."/>
            <person name="Stenlid J."/>
            <person name="Sun H."/>
            <person name="Sun S."/>
            <person name="Syed K."/>
            <person name="Tsang A."/>
            <person name="Wiebenga A."/>
            <person name="Young D."/>
            <person name="Pisabarro A."/>
            <person name="Eastwood D.C."/>
            <person name="Martin F."/>
            <person name="Cullen D."/>
            <person name="Grigoriev I.V."/>
            <person name="Hibbett D.S."/>
        </authorList>
    </citation>
    <scope>NUCLEOTIDE SEQUENCE [LARGE SCALE GENOMIC DNA]</scope>
    <source>
        <strain evidence="3">FP-91666</strain>
    </source>
</reference>
<organism evidence="2 3">
    <name type="scientific">Stereum hirsutum (strain FP-91666)</name>
    <name type="common">White-rot fungus</name>
    <dbReference type="NCBI Taxonomy" id="721885"/>
    <lineage>
        <taxon>Eukaryota</taxon>
        <taxon>Fungi</taxon>
        <taxon>Dikarya</taxon>
        <taxon>Basidiomycota</taxon>
        <taxon>Agaricomycotina</taxon>
        <taxon>Agaricomycetes</taxon>
        <taxon>Russulales</taxon>
        <taxon>Stereaceae</taxon>
        <taxon>Stereum</taxon>
    </lineage>
</organism>
<protein>
    <submittedName>
        <fullName evidence="2">Uncharacterized protein</fullName>
    </submittedName>
</protein>
<accession>R7RWG6</accession>
<feature type="compositionally biased region" description="Low complexity" evidence="1">
    <location>
        <begin position="61"/>
        <end position="81"/>
    </location>
</feature>
<keyword evidence="3" id="KW-1185">Reference proteome</keyword>
<proteinExistence type="predicted"/>
<feature type="region of interest" description="Disordered" evidence="1">
    <location>
        <begin position="53"/>
        <end position="100"/>
    </location>
</feature>
<evidence type="ECO:0000313" key="2">
    <source>
        <dbReference type="EMBL" id="EIM79135.1"/>
    </source>
</evidence>
<dbReference type="AlphaFoldDB" id="R7RWG6"/>
<evidence type="ECO:0000313" key="3">
    <source>
        <dbReference type="Proteomes" id="UP000053927"/>
    </source>
</evidence>
<dbReference type="Proteomes" id="UP000053927">
    <property type="component" value="Unassembled WGS sequence"/>
</dbReference>
<evidence type="ECO:0000256" key="1">
    <source>
        <dbReference type="SAM" id="MobiDB-lite"/>
    </source>
</evidence>
<gene>
    <name evidence="2" type="ORF">STEHIDRAFT_163959</name>
</gene>
<sequence>MAVSLLDLNLSSYLITIFSASLVEVLKTAPRTVLLISRNDAFQRLNILGATASCPRPPNPSSKTSSCTTSTMTSSEPSSRTGLHPPTRPSRAQIFTSNNTPSRTGVIHKISDVLIPGWKGHLIENLMVDTDTTKSKCEFTKLSKYMSEEFGKGERLYTPTVLHSLSPEALDADPPSVTLLFTHATRYPSASPTRFPPAPSP</sequence>
<dbReference type="EMBL" id="JH687409">
    <property type="protein sequence ID" value="EIM79135.1"/>
    <property type="molecule type" value="Genomic_DNA"/>
</dbReference>
<dbReference type="GeneID" id="18802481"/>
<dbReference type="RefSeq" id="XP_007311756.1">
    <property type="nucleotide sequence ID" value="XM_007311694.1"/>
</dbReference>
<name>R7RWG6_STEHR</name>